<evidence type="ECO:0000256" key="1">
    <source>
        <dbReference type="SAM" id="MobiDB-lite"/>
    </source>
</evidence>
<organism evidence="2 3">
    <name type="scientific">Sorangium cellulosum</name>
    <name type="common">Polyangium cellulosum</name>
    <dbReference type="NCBI Taxonomy" id="56"/>
    <lineage>
        <taxon>Bacteria</taxon>
        <taxon>Pseudomonadati</taxon>
        <taxon>Myxococcota</taxon>
        <taxon>Polyangia</taxon>
        <taxon>Polyangiales</taxon>
        <taxon>Polyangiaceae</taxon>
        <taxon>Sorangium</taxon>
    </lineage>
</organism>
<accession>A0A2L0EN71</accession>
<proteinExistence type="predicted"/>
<reference evidence="2 3" key="1">
    <citation type="submission" date="2015-09" db="EMBL/GenBank/DDBJ databases">
        <title>Sorangium comparison.</title>
        <authorList>
            <person name="Zaburannyi N."/>
            <person name="Bunk B."/>
            <person name="Overmann J."/>
            <person name="Mueller R."/>
        </authorList>
    </citation>
    <scope>NUCLEOTIDE SEQUENCE [LARGE SCALE GENOMIC DNA]</scope>
    <source>
        <strain evidence="2 3">So ce26</strain>
    </source>
</reference>
<evidence type="ECO:0000313" key="2">
    <source>
        <dbReference type="EMBL" id="AUX40747.1"/>
    </source>
</evidence>
<evidence type="ECO:0000313" key="3">
    <source>
        <dbReference type="Proteomes" id="UP000238348"/>
    </source>
</evidence>
<dbReference type="EMBL" id="CP012673">
    <property type="protein sequence ID" value="AUX40747.1"/>
    <property type="molecule type" value="Genomic_DNA"/>
</dbReference>
<name>A0A2L0EN71_SORCE</name>
<dbReference type="AlphaFoldDB" id="A0A2L0EN71"/>
<evidence type="ECO:0008006" key="4">
    <source>
        <dbReference type="Google" id="ProtNLM"/>
    </source>
</evidence>
<sequence length="199" mass="22233">MDLARFAWHVRGSTPGRARAKRGQVSYPPASERPEARPSGSDLCTTCGLCCTGLLFDVAPLEEGELPLAEKLRLPLACNQYHDAFRLPCPCHRDRKCTVYETRFSVCSSYECGLLRRCKAGEVPLGEALSRVSAVLRLADAVRRRVPALDPPRPLWDEAREHLRQRDAEDPSPAWKIERESLVAALDELRVACRQGLDP</sequence>
<feature type="region of interest" description="Disordered" evidence="1">
    <location>
        <begin position="18"/>
        <end position="42"/>
    </location>
</feature>
<protein>
    <recommendedName>
        <fullName evidence="4">YkgJ family cysteine cluster protein</fullName>
    </recommendedName>
</protein>
<dbReference type="Proteomes" id="UP000238348">
    <property type="component" value="Chromosome"/>
</dbReference>
<gene>
    <name evidence="2" type="ORF">SOCE26_021480</name>
</gene>